<keyword evidence="7" id="KW-0693">Viral RNA replication</keyword>
<dbReference type="GO" id="GO:0003968">
    <property type="term" value="F:RNA-directed RNA polymerase activity"/>
    <property type="evidence" value="ECO:0007669"/>
    <property type="project" value="UniProtKB-KW"/>
</dbReference>
<evidence type="ECO:0000256" key="6">
    <source>
        <dbReference type="ARBA" id="ARBA00048744"/>
    </source>
</evidence>
<dbReference type="GO" id="GO:0003723">
    <property type="term" value="F:RNA binding"/>
    <property type="evidence" value="ECO:0007669"/>
    <property type="project" value="InterPro"/>
</dbReference>
<evidence type="ECO:0000313" key="8">
    <source>
        <dbReference type="EMBL" id="BAT62480.1"/>
    </source>
</evidence>
<dbReference type="EC" id="2.7.7.48" evidence="7"/>
<evidence type="ECO:0000256" key="5">
    <source>
        <dbReference type="ARBA" id="ARBA00022741"/>
    </source>
</evidence>
<keyword evidence="2 7" id="KW-0696">RNA-directed RNA polymerase</keyword>
<dbReference type="GeneID" id="26373875"/>
<gene>
    <name evidence="8" type="primary">RdRp</name>
</gene>
<dbReference type="InterPro" id="IPR043502">
    <property type="entry name" value="DNA/RNA_pol_sf"/>
</dbReference>
<dbReference type="GO" id="GO:0006351">
    <property type="term" value="P:DNA-templated transcription"/>
    <property type="evidence" value="ECO:0007669"/>
    <property type="project" value="InterPro"/>
</dbReference>
<keyword evidence="4 7" id="KW-0548">Nucleotidyltransferase</keyword>
<dbReference type="Pfam" id="PF02123">
    <property type="entry name" value="RdRP_4"/>
    <property type="match status" value="1"/>
</dbReference>
<dbReference type="OrthoDB" id="9167at10239"/>
<evidence type="ECO:0000256" key="2">
    <source>
        <dbReference type="ARBA" id="ARBA00022484"/>
    </source>
</evidence>
<evidence type="ECO:0000256" key="3">
    <source>
        <dbReference type="ARBA" id="ARBA00022679"/>
    </source>
</evidence>
<reference evidence="8" key="1">
    <citation type="journal article" date="2016" name="Virus Res.">
        <title>Sequence and phylogenetic analyses of novel totivirus-like double-stranded RNAs from field-collected powdery mildew fungi.</title>
        <authorList>
            <person name="Kondo H."/>
            <person name="Hisano S."/>
            <person name="Chiba S."/>
            <person name="Maruyama K."/>
            <person name="Andika I.B."/>
            <person name="Toyoda K."/>
            <person name="Fujimori F."/>
            <person name="Suzuki N."/>
        </authorList>
    </citation>
    <scope>NUCLEOTIDE SEQUENCE [LARGE SCALE GENOMIC DNA]</scope>
    <source>
        <strain evidence="8">RPaTV2_75-52</strain>
    </source>
</reference>
<dbReference type="RefSeq" id="YP_009182176.1">
    <property type="nucleotide sequence ID" value="NC_028481.1"/>
</dbReference>
<evidence type="ECO:0000256" key="7">
    <source>
        <dbReference type="RuleBase" id="RU364050"/>
    </source>
</evidence>
<comment type="catalytic activity">
    <reaction evidence="6 7">
        <text>RNA(n) + a ribonucleoside 5'-triphosphate = RNA(n+1) + diphosphate</text>
        <dbReference type="Rhea" id="RHEA:21248"/>
        <dbReference type="Rhea" id="RHEA-COMP:14527"/>
        <dbReference type="Rhea" id="RHEA-COMP:17342"/>
        <dbReference type="ChEBI" id="CHEBI:33019"/>
        <dbReference type="ChEBI" id="CHEBI:61557"/>
        <dbReference type="ChEBI" id="CHEBI:140395"/>
        <dbReference type="EC" id="2.7.7.48"/>
    </reaction>
</comment>
<keyword evidence="3 7" id="KW-0808">Transferase</keyword>
<name>A0A0S3Q2X1_9VIRU</name>
<evidence type="ECO:0000313" key="9">
    <source>
        <dbReference type="Proteomes" id="UP000202303"/>
    </source>
</evidence>
<comment type="similarity">
    <text evidence="1">Belongs to the totiviridae RNA-directed RNA polymerase family.</text>
</comment>
<keyword evidence="9" id="KW-1185">Reference proteome</keyword>
<organism evidence="8">
    <name type="scientific">Red clover powdery mildew-associated totivirus 2</name>
    <dbReference type="NCBI Taxonomy" id="1714363"/>
    <lineage>
        <taxon>Viruses</taxon>
        <taxon>Riboviria</taxon>
        <taxon>Orthornavirae</taxon>
        <taxon>Duplornaviricota</taxon>
        <taxon>Chrymotiviricetes</taxon>
        <taxon>Ghabrivirales</taxon>
        <taxon>Alphatotivirineae</taxon>
        <taxon>Orthototiviridae</taxon>
        <taxon>Totivirus</taxon>
        <taxon>Totivirus kyu</taxon>
    </lineage>
</organism>
<dbReference type="KEGG" id="vg:26373875"/>
<proteinExistence type="inferred from homology"/>
<dbReference type="Proteomes" id="UP000202303">
    <property type="component" value="Segment"/>
</dbReference>
<dbReference type="EMBL" id="LC075487">
    <property type="protein sequence ID" value="BAT62480.1"/>
    <property type="molecule type" value="Genomic_RNA"/>
</dbReference>
<protein>
    <recommendedName>
        <fullName evidence="7">RNA-directed RNA polymerase</fullName>
        <ecNumber evidence="7">2.7.7.48</ecNumber>
    </recommendedName>
</protein>
<evidence type="ECO:0000256" key="1">
    <source>
        <dbReference type="ARBA" id="ARBA00010455"/>
    </source>
</evidence>
<dbReference type="SUPFAM" id="SSF56672">
    <property type="entry name" value="DNA/RNA polymerases"/>
    <property type="match status" value="1"/>
</dbReference>
<dbReference type="InterPro" id="IPR001795">
    <property type="entry name" value="RNA-dir_pol_luteovirus"/>
</dbReference>
<keyword evidence="5 7" id="KW-0547">Nucleotide-binding</keyword>
<sequence>MLITVYILMGLRTRGAVDEALLNVKALHKLHGQYVLAIPVLFGNVIAYYVDKHDVTMADKKVAKQAGLVIANNVFVDFCPDARVDYIAVMGNMAKGLHKKTRINDRELIRSRISQRHHMHIKVGMLDSEGDENEIELDGVKGYIMHRLMKMTTVRQTVTTFLLYVELAPSWAADVLAVIVSRHSEWAQLMDDLKLFSMYVKQYQHVIRSDLAVLFELNVLANRSDSEMDWAADIAKRTKSVVATPDQERLYRDGVSMFTSARAEGKQPVTMKWEEYRNMTWGLTPPGAVHSPEGDFRRNISTIPSKLRNKKTYNSVFRPKELKHYMAQRPKIIAKPSVKYEWGKNRALYGCDLVSHMMTDFGMMQAESTLPSWMPTGRMADENRVKRQIATMGNGIPFCYDFDDFNSQHSVKSMQTVITAWYSVYGDLISDEQKLCVDWVVQSLETQLIINSVGLGSSKYIEVDGTLFSGWRLTSFMNTCLNYLYLEQANVTKRTVGNIHNGDDVYANIRTIGDALDIMRDAKSIGVRAQMTKTNIGTIGEFLRIDNKAVDATGAQYLTRSCATAVHGRIESDTPNSTRSVVEANMIRLEALKARGGDSNKIKVIKDNMISRIARKHDTSEETICDLIETPKALGGLKDDNKPVPWRLIIKLEGELDSMAYELANKMKKAVNNYHKAVCDMLEVEMPTGYDMLNGINEGMLQTKKMRIEKIKIDIKLAARICAMHKAWGGSGDGGMAATMRIFTDIKMHRKHRRLRDQVRRLVKSGDFNLWFNTVY</sequence>
<dbReference type="GO" id="GO:0000166">
    <property type="term" value="F:nucleotide binding"/>
    <property type="evidence" value="ECO:0007669"/>
    <property type="project" value="UniProtKB-KW"/>
</dbReference>
<evidence type="ECO:0000256" key="4">
    <source>
        <dbReference type="ARBA" id="ARBA00022695"/>
    </source>
</evidence>
<accession>A0A0S3Q2X1</accession>